<sequence>MQIDDFKAFVKTIPAIREEVVKGRYTWQQLYEFYVLYGEDDKMWEPYKHNRTDLTGLLDILKNVDLDALSKSFEGLQKILDLVSTFVVKEQPKSQNRQWYDD</sequence>
<name>A0ABT7UGG1_9FIRM</name>
<accession>A0ABT7UGG1</accession>
<keyword evidence="1" id="KW-0167">Capsid protein</keyword>
<gene>
    <name evidence="1" type="primary">ylbD</name>
    <name evidence="1" type="ORF">QUV98_02725</name>
</gene>
<dbReference type="Proteomes" id="UP001529275">
    <property type="component" value="Unassembled WGS sequence"/>
</dbReference>
<dbReference type="InterPro" id="IPR025953">
    <property type="entry name" value="YlbD_coat"/>
</dbReference>
<evidence type="ECO:0000313" key="2">
    <source>
        <dbReference type="Proteomes" id="UP001529275"/>
    </source>
</evidence>
<dbReference type="RefSeq" id="WP_206080492.1">
    <property type="nucleotide sequence ID" value="NZ_JAUDCK010000005.1"/>
</dbReference>
<evidence type="ECO:0000313" key="1">
    <source>
        <dbReference type="EMBL" id="MDM8195229.1"/>
    </source>
</evidence>
<comment type="caution">
    <text evidence="1">The sequence shown here is derived from an EMBL/GenBank/DDBJ whole genome shotgun (WGS) entry which is preliminary data.</text>
</comment>
<dbReference type="Pfam" id="PF14071">
    <property type="entry name" value="YlbD_coat"/>
    <property type="match status" value="1"/>
</dbReference>
<reference evidence="2" key="1">
    <citation type="submission" date="2023-06" db="EMBL/GenBank/DDBJ databases">
        <title>Identification and characterization of horizontal gene transfer across gut microbiota members of farm animals based on homology search.</title>
        <authorList>
            <person name="Zeman M."/>
            <person name="Kubasova T."/>
            <person name="Jahodarova E."/>
            <person name="Nykrynova M."/>
            <person name="Rychlik I."/>
        </authorList>
    </citation>
    <scope>NUCLEOTIDE SEQUENCE [LARGE SCALE GENOMIC DNA]</scope>
    <source>
        <strain evidence="2">ET341</strain>
    </source>
</reference>
<dbReference type="EMBL" id="JAUDCK010000005">
    <property type="protein sequence ID" value="MDM8195229.1"/>
    <property type="molecule type" value="Genomic_DNA"/>
</dbReference>
<keyword evidence="2" id="KW-1185">Reference proteome</keyword>
<keyword evidence="1" id="KW-0946">Virion</keyword>
<organism evidence="1 2">
    <name type="scientific">Massilimicrobiota timonensis</name>
    <dbReference type="NCBI Taxonomy" id="1776392"/>
    <lineage>
        <taxon>Bacteria</taxon>
        <taxon>Bacillati</taxon>
        <taxon>Bacillota</taxon>
        <taxon>Erysipelotrichia</taxon>
        <taxon>Erysipelotrichales</taxon>
        <taxon>Erysipelotrichaceae</taxon>
        <taxon>Massilimicrobiota</taxon>
    </lineage>
</organism>
<protein>
    <submittedName>
        <fullName evidence="1">Spore coat protein YlbD</fullName>
    </submittedName>
</protein>
<proteinExistence type="predicted"/>